<evidence type="ECO:0000313" key="2">
    <source>
        <dbReference type="WBParaSite" id="TREG1_117490.1"/>
    </source>
</evidence>
<proteinExistence type="predicted"/>
<accession>A0AA85ISS5</accession>
<sequence>SNTKYPILSLKRIRERNLQLTCHYTTSYKRYKRHYTQTMAEIKVASTSTEAVSHAVLPVEVEPSSVNTDTMTNETEVVPSAPCSSVTPAASTSQMCTQVSSERDDMTSMLLNTLVTTNISQAAANRILEIFRAKLPQLPTTVRSVLRMCGSCESRLLGEGMYCYISLKK</sequence>
<protein>
    <submittedName>
        <fullName evidence="2">Uncharacterized protein</fullName>
    </submittedName>
</protein>
<organism evidence="1 2">
    <name type="scientific">Trichobilharzia regenti</name>
    <name type="common">Nasal bird schistosome</name>
    <dbReference type="NCBI Taxonomy" id="157069"/>
    <lineage>
        <taxon>Eukaryota</taxon>
        <taxon>Metazoa</taxon>
        <taxon>Spiralia</taxon>
        <taxon>Lophotrochozoa</taxon>
        <taxon>Platyhelminthes</taxon>
        <taxon>Trematoda</taxon>
        <taxon>Digenea</taxon>
        <taxon>Strigeidida</taxon>
        <taxon>Schistosomatoidea</taxon>
        <taxon>Schistosomatidae</taxon>
        <taxon>Trichobilharzia</taxon>
    </lineage>
</organism>
<dbReference type="AlphaFoldDB" id="A0AA85ISS5"/>
<reference evidence="1" key="1">
    <citation type="submission" date="2022-06" db="EMBL/GenBank/DDBJ databases">
        <authorList>
            <person name="Berger JAMES D."/>
            <person name="Berger JAMES D."/>
        </authorList>
    </citation>
    <scope>NUCLEOTIDE SEQUENCE [LARGE SCALE GENOMIC DNA]</scope>
</reference>
<dbReference type="WBParaSite" id="TREG1_117490.1">
    <property type="protein sequence ID" value="TREG1_117490.1"/>
    <property type="gene ID" value="TREG1_117490"/>
</dbReference>
<reference evidence="2" key="2">
    <citation type="submission" date="2023-11" db="UniProtKB">
        <authorList>
            <consortium name="WormBaseParasite"/>
        </authorList>
    </citation>
    <scope>IDENTIFICATION</scope>
</reference>
<evidence type="ECO:0000313" key="1">
    <source>
        <dbReference type="Proteomes" id="UP000050795"/>
    </source>
</evidence>
<name>A0AA85ISS5_TRIRE</name>
<dbReference type="Proteomes" id="UP000050795">
    <property type="component" value="Unassembled WGS sequence"/>
</dbReference>
<keyword evidence="1" id="KW-1185">Reference proteome</keyword>